<dbReference type="RefSeq" id="WP_277534471.1">
    <property type="nucleotide sequence ID" value="NZ_JAPDIA010000007.1"/>
</dbReference>
<keyword evidence="4" id="KW-0520">NAD</keyword>
<keyword evidence="5" id="KW-0326">Glycosidase</keyword>
<dbReference type="CDD" id="cd04301">
    <property type="entry name" value="NAT_SF"/>
    <property type="match status" value="1"/>
</dbReference>
<dbReference type="SUPFAM" id="SSF55729">
    <property type="entry name" value="Acyl-CoA N-acyltransferases (Nat)"/>
    <property type="match status" value="1"/>
</dbReference>
<evidence type="ECO:0000256" key="4">
    <source>
        <dbReference type="ARBA" id="ARBA00023027"/>
    </source>
</evidence>
<keyword evidence="8" id="KW-0012">Acyltransferase</keyword>
<proteinExistence type="inferred from homology"/>
<dbReference type="InterPro" id="IPR050463">
    <property type="entry name" value="Gfo/Idh/MocA_oxidrdct_glycsds"/>
</dbReference>
<dbReference type="InterPro" id="IPR036291">
    <property type="entry name" value="NAD(P)-bd_dom_sf"/>
</dbReference>
<protein>
    <submittedName>
        <fullName evidence="8">GNAT family N-acetyltransferase</fullName>
        <ecNumber evidence="8">2.3.1.-</ecNumber>
    </submittedName>
</protein>
<evidence type="ECO:0000256" key="2">
    <source>
        <dbReference type="ARBA" id="ARBA00009329"/>
    </source>
</evidence>
<comment type="caution">
    <text evidence="8">The sequence shown here is derived from an EMBL/GenBank/DDBJ whole genome shotgun (WGS) entry which is preliminary data.</text>
</comment>
<dbReference type="SUPFAM" id="SSF55347">
    <property type="entry name" value="Glyceraldehyde-3-phosphate dehydrogenase-like, C-terminal domain"/>
    <property type="match status" value="1"/>
</dbReference>
<feature type="compositionally biased region" description="Basic residues" evidence="6">
    <location>
        <begin position="337"/>
        <end position="348"/>
    </location>
</feature>
<keyword evidence="3" id="KW-0378">Hydrolase</keyword>
<dbReference type="PROSITE" id="PS51186">
    <property type="entry name" value="GNAT"/>
    <property type="match status" value="1"/>
</dbReference>
<accession>A0A9X4QVP8</accession>
<evidence type="ECO:0000256" key="5">
    <source>
        <dbReference type="ARBA" id="ARBA00023295"/>
    </source>
</evidence>
<feature type="region of interest" description="Disordered" evidence="6">
    <location>
        <begin position="884"/>
        <end position="920"/>
    </location>
</feature>
<feature type="region of interest" description="Disordered" evidence="6">
    <location>
        <begin position="319"/>
        <end position="374"/>
    </location>
</feature>
<dbReference type="PANTHER" id="PTHR43818:SF1">
    <property type="entry name" value="GLYCOSYL HYDROLASE FAMILY 109 PROTEIN"/>
    <property type="match status" value="1"/>
</dbReference>
<organism evidence="8 9">
    <name type="scientific">Cohnella rhizosphaerae</name>
    <dbReference type="NCBI Taxonomy" id="1457232"/>
    <lineage>
        <taxon>Bacteria</taxon>
        <taxon>Bacillati</taxon>
        <taxon>Bacillota</taxon>
        <taxon>Bacilli</taxon>
        <taxon>Bacillales</taxon>
        <taxon>Paenibacillaceae</taxon>
        <taxon>Cohnella</taxon>
    </lineage>
</organism>
<keyword evidence="9" id="KW-1185">Reference proteome</keyword>
<dbReference type="Proteomes" id="UP001153404">
    <property type="component" value="Unassembled WGS sequence"/>
</dbReference>
<sequence length="920" mass="101944">MDAKPLRLGIVGGNRGGRFKATIEALSHLVRLSAICDLREDTVRLWQAEYPELKGYTDYDRLLEDPDVDAVLLASPMLLHARQAVRALRAGKHVLSEVTAAHTLEDAWELVETVESTGLTYMMSENYCFERASMTVQRMAEAGVFGEITYLEGGYIHDLRHAVHTEDGSLTWRGELHRDYDGLNYPTHSIGPLAKWLWLGREGGDRLASLSAFTSNSRALQHYFRDKFGADHPAAQDGYWKQGDSAVAHLTTEAGVLIALRVDWTSPRPHNMHSYSLQGTRGAYASRRHDNEEDLVWLEGRSPDADALLGRRAGGRMGAARQLCGRVRSASLGPSRPRSRRERPRWPRRLQPSRAGRIRVGRPGPQAAPHRRVRRGRMERRLPVVRAVPRQRRRAGGDARFSQVSQAYEADEETVTMTQQRQLPQLVMRRASLADLPPFRLPEGYTCRSFQPGDEAHWERIVKLAFGWERSFRERIQSHFYYRPGRVLFLCRDGVPVATACAWQEPEWGEDWGYLHMVGVDPAFAGQGLGYAVSLAALNRMKEDGKERAMLETDDFRLPAILTYLKLDFRPDVPDEALLNRWKQAYRELGLPYGVKVMSATRPGSAASANEDALVVDPEAHVYGVVDGVSAMLPYEDEAGFTGGRIAAALLVEALGAGTGADADSGAGAGACADVGAGAGADTDAGSGAGAGALGADFDLAEAVLRANASLMQRMLAAGVDVAAKWKRWGAVFAIVRWRHTHLEYVQAGDCMLLARYSDGSVRTLTRNQVAAFDLKALQAKQQLLKNGTPAEKVSHRLKPVFKCNRDKANAPDGYAVMNGDPALAYTMEYGRISCANVVRIYAITDGMFHFIENDEDSRKWEKLADALDERGIDSYMDELEREEALDPDCERHPRHKKSDDKSAVIVELPSGPETDLARS</sequence>
<dbReference type="Gene3D" id="3.40.630.30">
    <property type="match status" value="1"/>
</dbReference>
<dbReference type="PANTHER" id="PTHR43818">
    <property type="entry name" value="BCDNA.GH03377"/>
    <property type="match status" value="1"/>
</dbReference>
<dbReference type="GO" id="GO:0016798">
    <property type="term" value="F:hydrolase activity, acting on glycosyl bonds"/>
    <property type="evidence" value="ECO:0007669"/>
    <property type="project" value="UniProtKB-KW"/>
</dbReference>
<keyword evidence="8" id="KW-0808">Transferase</keyword>
<dbReference type="Gene3D" id="3.30.360.10">
    <property type="entry name" value="Dihydrodipicolinate Reductase, domain 2"/>
    <property type="match status" value="1"/>
</dbReference>
<comment type="similarity">
    <text evidence="2">Belongs to the Gfo/Idh/MocA family. Glycosyl hydrolase 109 subfamily.</text>
</comment>
<evidence type="ECO:0000256" key="6">
    <source>
        <dbReference type="SAM" id="MobiDB-lite"/>
    </source>
</evidence>
<evidence type="ECO:0000313" key="9">
    <source>
        <dbReference type="Proteomes" id="UP001153404"/>
    </source>
</evidence>
<dbReference type="Pfam" id="PF01408">
    <property type="entry name" value="GFO_IDH_MocA"/>
    <property type="match status" value="1"/>
</dbReference>
<dbReference type="InterPro" id="IPR049303">
    <property type="entry name" value="Glyco_hydro_109_C"/>
</dbReference>
<evidence type="ECO:0000256" key="1">
    <source>
        <dbReference type="ARBA" id="ARBA00001911"/>
    </source>
</evidence>
<feature type="compositionally biased region" description="Basic and acidic residues" evidence="6">
    <location>
        <begin position="884"/>
        <end position="903"/>
    </location>
</feature>
<dbReference type="Pfam" id="PF21252">
    <property type="entry name" value="Glyco_hydro_109_C"/>
    <property type="match status" value="1"/>
</dbReference>
<dbReference type="Gene3D" id="3.60.40.10">
    <property type="entry name" value="PPM-type phosphatase domain"/>
    <property type="match status" value="1"/>
</dbReference>
<dbReference type="Gene3D" id="3.40.50.720">
    <property type="entry name" value="NAD(P)-binding Rossmann-like Domain"/>
    <property type="match status" value="1"/>
</dbReference>
<reference evidence="8" key="1">
    <citation type="submission" date="2022-10" db="EMBL/GenBank/DDBJ databases">
        <title>Comparative genomic analysis of Cohnella hashimotonis sp. nov., isolated from the International Space Station.</title>
        <authorList>
            <person name="Simpson A."/>
            <person name="Venkateswaran K."/>
        </authorList>
    </citation>
    <scope>NUCLEOTIDE SEQUENCE</scope>
    <source>
        <strain evidence="8">DSM 28161</strain>
    </source>
</reference>
<dbReference type="EC" id="2.3.1.-" evidence="8"/>
<dbReference type="Pfam" id="PF00583">
    <property type="entry name" value="Acetyltransf_1"/>
    <property type="match status" value="1"/>
</dbReference>
<evidence type="ECO:0000313" key="8">
    <source>
        <dbReference type="EMBL" id="MDG0811692.1"/>
    </source>
</evidence>
<comment type="cofactor">
    <cofactor evidence="1">
        <name>NAD(+)</name>
        <dbReference type="ChEBI" id="CHEBI:57540"/>
    </cofactor>
</comment>
<dbReference type="GO" id="GO:0016747">
    <property type="term" value="F:acyltransferase activity, transferring groups other than amino-acyl groups"/>
    <property type="evidence" value="ECO:0007669"/>
    <property type="project" value="InterPro"/>
</dbReference>
<feature type="domain" description="N-acetyltransferase" evidence="7">
    <location>
        <begin position="445"/>
        <end position="598"/>
    </location>
</feature>
<dbReference type="SUPFAM" id="SSF81606">
    <property type="entry name" value="PP2C-like"/>
    <property type="match status" value="1"/>
</dbReference>
<dbReference type="SUPFAM" id="SSF51735">
    <property type="entry name" value="NAD(P)-binding Rossmann-fold domains"/>
    <property type="match status" value="1"/>
</dbReference>
<dbReference type="EMBL" id="JAPDIA010000007">
    <property type="protein sequence ID" value="MDG0811692.1"/>
    <property type="molecule type" value="Genomic_DNA"/>
</dbReference>
<dbReference type="InterPro" id="IPR000182">
    <property type="entry name" value="GNAT_dom"/>
</dbReference>
<evidence type="ECO:0000259" key="7">
    <source>
        <dbReference type="PROSITE" id="PS51186"/>
    </source>
</evidence>
<dbReference type="InterPro" id="IPR036457">
    <property type="entry name" value="PPM-type-like_dom_sf"/>
</dbReference>
<name>A0A9X4QVP8_9BACL</name>
<gene>
    <name evidence="8" type="ORF">OMP40_21710</name>
</gene>
<dbReference type="InterPro" id="IPR000683">
    <property type="entry name" value="Gfo/Idh/MocA-like_OxRdtase_N"/>
</dbReference>
<dbReference type="AlphaFoldDB" id="A0A9X4QVP8"/>
<dbReference type="GO" id="GO:0000166">
    <property type="term" value="F:nucleotide binding"/>
    <property type="evidence" value="ECO:0007669"/>
    <property type="project" value="InterPro"/>
</dbReference>
<dbReference type="InterPro" id="IPR016181">
    <property type="entry name" value="Acyl_CoA_acyltransferase"/>
</dbReference>
<evidence type="ECO:0000256" key="3">
    <source>
        <dbReference type="ARBA" id="ARBA00022801"/>
    </source>
</evidence>